<sequence>MGNFKRGLLLGGLVGAVTMWLNATPKGKEMRAKLMAHLEPLYDELKASIKQLDGPTKEMYDALVERAVEEYGARKELAGDMKSILVKRLKKKWSQLEKEVTGHSRGLSS</sequence>
<protein>
    <recommendedName>
        <fullName evidence="3">YtxH domain-containing protein</fullName>
    </recommendedName>
</protein>
<dbReference type="EMBL" id="MFRE01000015">
    <property type="protein sequence ID" value="OGH93956.1"/>
    <property type="molecule type" value="Genomic_DNA"/>
</dbReference>
<dbReference type="Proteomes" id="UP000178254">
    <property type="component" value="Unassembled WGS sequence"/>
</dbReference>
<dbReference type="STRING" id="1798709.A2538_03780"/>
<proteinExistence type="predicted"/>
<reference evidence="1 2" key="1">
    <citation type="journal article" date="2016" name="Nat. Commun.">
        <title>Thousands of microbial genomes shed light on interconnected biogeochemical processes in an aquifer system.</title>
        <authorList>
            <person name="Anantharaman K."/>
            <person name="Brown C.T."/>
            <person name="Hug L.A."/>
            <person name="Sharon I."/>
            <person name="Castelle C.J."/>
            <person name="Probst A.J."/>
            <person name="Thomas B.C."/>
            <person name="Singh A."/>
            <person name="Wilkins M.J."/>
            <person name="Karaoz U."/>
            <person name="Brodie E.L."/>
            <person name="Williams K.H."/>
            <person name="Hubbard S.S."/>
            <person name="Banfield J.F."/>
        </authorList>
    </citation>
    <scope>NUCLEOTIDE SEQUENCE [LARGE SCALE GENOMIC DNA]</scope>
</reference>
<name>A0A1F6PCR5_9BACT</name>
<dbReference type="AlphaFoldDB" id="A0A1F6PCR5"/>
<evidence type="ECO:0000313" key="2">
    <source>
        <dbReference type="Proteomes" id="UP000178254"/>
    </source>
</evidence>
<comment type="caution">
    <text evidence="1">The sequence shown here is derived from an EMBL/GenBank/DDBJ whole genome shotgun (WGS) entry which is preliminary data.</text>
</comment>
<evidence type="ECO:0000313" key="1">
    <source>
        <dbReference type="EMBL" id="OGH93956.1"/>
    </source>
</evidence>
<organism evidence="1 2">
    <name type="scientific">Candidatus Magasanikbacteria bacterium RIFOXYD2_FULL_41_14</name>
    <dbReference type="NCBI Taxonomy" id="1798709"/>
    <lineage>
        <taxon>Bacteria</taxon>
        <taxon>Candidatus Magasanikiibacteriota</taxon>
    </lineage>
</organism>
<evidence type="ECO:0008006" key="3">
    <source>
        <dbReference type="Google" id="ProtNLM"/>
    </source>
</evidence>
<accession>A0A1F6PCR5</accession>
<gene>
    <name evidence="1" type="ORF">A2538_03780</name>
</gene>